<feature type="region of interest" description="Disordered" evidence="2">
    <location>
        <begin position="1"/>
        <end position="25"/>
    </location>
</feature>
<reference evidence="4 5" key="1">
    <citation type="journal article" date="2006" name="Proc. Natl. Acad. Sci. U.S.A.">
        <title>Evolution of sensory complexity recorded in a myxobacterial genome.</title>
        <authorList>
            <person name="Goldman B.S."/>
            <person name="Nierman W.C."/>
            <person name="Kaiser D."/>
            <person name="Slater S.C."/>
            <person name="Durkin A.S."/>
            <person name="Eisen J.A."/>
            <person name="Ronning C.M."/>
            <person name="Barbazuk W.B."/>
            <person name="Blanchard M."/>
            <person name="Field C."/>
            <person name="Halling C."/>
            <person name="Hinkle G."/>
            <person name="Iartchuk O."/>
            <person name="Kim H.S."/>
            <person name="Mackenzie C."/>
            <person name="Madupu R."/>
            <person name="Miller N."/>
            <person name="Shvartsbeyn A."/>
            <person name="Sullivan S.A."/>
            <person name="Vaudin M."/>
            <person name="Wiegand R."/>
            <person name="Kaplan H.B."/>
        </authorList>
    </citation>
    <scope>NUCLEOTIDE SEQUENCE [LARGE SCALE GENOMIC DNA]</scope>
    <source>
        <strain evidence="5">DK1622</strain>
    </source>
</reference>
<accession>Q1D713</accession>
<comment type="similarity">
    <text evidence="1">Belongs to the transglycosylase Slt family.</text>
</comment>
<dbReference type="Proteomes" id="UP000002402">
    <property type="component" value="Chromosome"/>
</dbReference>
<dbReference type="Pfam" id="PF01464">
    <property type="entry name" value="SLT"/>
    <property type="match status" value="1"/>
</dbReference>
<keyword evidence="5" id="KW-1185">Reference proteome</keyword>
<dbReference type="OrthoDB" id="9781970at2"/>
<dbReference type="EMBL" id="CP000113">
    <property type="protein sequence ID" value="ABF87721.1"/>
    <property type="molecule type" value="Genomic_DNA"/>
</dbReference>
<evidence type="ECO:0000313" key="5">
    <source>
        <dbReference type="Proteomes" id="UP000002402"/>
    </source>
</evidence>
<protein>
    <submittedName>
        <fullName evidence="4">Transglycosylase SLT domain protein</fullName>
    </submittedName>
</protein>
<dbReference type="InterPro" id="IPR023346">
    <property type="entry name" value="Lysozyme-like_dom_sf"/>
</dbReference>
<organism evidence="4 5">
    <name type="scientific">Myxococcus xanthus (strain DK1622)</name>
    <dbReference type="NCBI Taxonomy" id="246197"/>
    <lineage>
        <taxon>Bacteria</taxon>
        <taxon>Pseudomonadati</taxon>
        <taxon>Myxococcota</taxon>
        <taxon>Myxococcia</taxon>
        <taxon>Myxococcales</taxon>
        <taxon>Cystobacterineae</taxon>
        <taxon>Myxococcaceae</taxon>
        <taxon>Myxococcus</taxon>
    </lineage>
</organism>
<dbReference type="HOGENOM" id="CLU_1132650_0_0_7"/>
<evidence type="ECO:0000313" key="4">
    <source>
        <dbReference type="EMBL" id="ABF87721.1"/>
    </source>
</evidence>
<dbReference type="eggNOG" id="COG0741">
    <property type="taxonomic scope" value="Bacteria"/>
</dbReference>
<dbReference type="KEGG" id="mxa:MXAN_3363"/>
<feature type="domain" description="Transglycosylase SLT" evidence="3">
    <location>
        <begin position="123"/>
        <end position="232"/>
    </location>
</feature>
<evidence type="ECO:0000259" key="3">
    <source>
        <dbReference type="Pfam" id="PF01464"/>
    </source>
</evidence>
<dbReference type="CAZy" id="GH23">
    <property type="family name" value="Glycoside Hydrolase Family 23"/>
</dbReference>
<dbReference type="Gene3D" id="1.10.530.10">
    <property type="match status" value="1"/>
</dbReference>
<proteinExistence type="inferred from homology"/>
<name>Q1D713_MYXXD</name>
<dbReference type="EnsemblBacteria" id="ABF87721">
    <property type="protein sequence ID" value="ABF87721"/>
    <property type="gene ID" value="MXAN_3363"/>
</dbReference>
<evidence type="ECO:0000256" key="2">
    <source>
        <dbReference type="SAM" id="MobiDB-lite"/>
    </source>
</evidence>
<feature type="compositionally biased region" description="Basic and acidic residues" evidence="2">
    <location>
        <begin position="10"/>
        <end position="21"/>
    </location>
</feature>
<dbReference type="PANTHER" id="PTHR37423">
    <property type="entry name" value="SOLUBLE LYTIC MUREIN TRANSGLYCOSYLASE-RELATED"/>
    <property type="match status" value="1"/>
</dbReference>
<dbReference type="STRING" id="246197.MXAN_3363"/>
<dbReference type="InterPro" id="IPR008258">
    <property type="entry name" value="Transglycosylase_SLT_dom_1"/>
</dbReference>
<dbReference type="PANTHER" id="PTHR37423:SF2">
    <property type="entry name" value="MEMBRANE-BOUND LYTIC MUREIN TRANSGLYCOSYLASE C"/>
    <property type="match status" value="1"/>
</dbReference>
<dbReference type="SUPFAM" id="SSF53955">
    <property type="entry name" value="Lysozyme-like"/>
    <property type="match status" value="1"/>
</dbReference>
<sequence length="270" mass="29359">MLRRQVSTSVRDECTGRERHGGARRGGMRGWTVAVAAWMVGTGAVAFPVQVPDGAQGEGPEVTELRAKLAERDAELKATLAKLHLYEDEAHYAEAEALGITEMVKASGLPARQQRRLAVAIVREAARNDIDPLLVVAVIRCESSFNNYAVSHVGAMGLMQVMPDTGTWLADKAGLQLGRTSNLFDSETNVELGTAYLADLIQRFGTVEKALVAYNAGPGLARRILAKKEARTKFLAGYPAKVVKEFRKLKAAQEKQLTLREAQKTNGQKS</sequence>
<evidence type="ECO:0000256" key="1">
    <source>
        <dbReference type="ARBA" id="ARBA00007734"/>
    </source>
</evidence>
<gene>
    <name evidence="4" type="ordered locus">MXAN_3363</name>
</gene>
<dbReference type="CDD" id="cd16896">
    <property type="entry name" value="LT_Slt70-like"/>
    <property type="match status" value="1"/>
</dbReference>
<dbReference type="AlphaFoldDB" id="Q1D713"/>